<keyword evidence="3" id="KW-1185">Reference proteome</keyword>
<dbReference type="EMBL" id="FXAG01000033">
    <property type="protein sequence ID" value="SMF55476.1"/>
    <property type="molecule type" value="Genomic_DNA"/>
</dbReference>
<evidence type="ECO:0000313" key="2">
    <source>
        <dbReference type="EMBL" id="SMF55476.1"/>
    </source>
</evidence>
<reference evidence="3" key="1">
    <citation type="submission" date="2017-04" db="EMBL/GenBank/DDBJ databases">
        <authorList>
            <person name="Varghese N."/>
            <person name="Submissions S."/>
        </authorList>
    </citation>
    <scope>NUCLEOTIDE SEQUENCE [LARGE SCALE GENOMIC DNA]</scope>
    <source>
        <strain evidence="3">DSM 22618</strain>
    </source>
</reference>
<protein>
    <submittedName>
        <fullName evidence="2">Uncharacterized protein</fullName>
    </submittedName>
</protein>
<dbReference type="Proteomes" id="UP000192920">
    <property type="component" value="Unassembled WGS sequence"/>
</dbReference>
<feature type="compositionally biased region" description="Basic and acidic residues" evidence="1">
    <location>
        <begin position="31"/>
        <end position="51"/>
    </location>
</feature>
<name>A0A1Y6CC67_9NEIS</name>
<dbReference type="AlphaFoldDB" id="A0A1Y6CC67"/>
<proteinExistence type="predicted"/>
<dbReference type="STRING" id="1123014.SAMN02745746_03951"/>
<accession>A0A1Y6CC67</accession>
<sequence length="51" mass="5860">MEFLHPAEVMISREVIVEMTEADQEDSNNEGAKKGPYKDEKHTKLDLVIEN</sequence>
<evidence type="ECO:0000256" key="1">
    <source>
        <dbReference type="SAM" id="MobiDB-lite"/>
    </source>
</evidence>
<organism evidence="2 3">
    <name type="scientific">Pseudogulbenkiania subflava DSM 22618</name>
    <dbReference type="NCBI Taxonomy" id="1123014"/>
    <lineage>
        <taxon>Bacteria</taxon>
        <taxon>Pseudomonadati</taxon>
        <taxon>Pseudomonadota</taxon>
        <taxon>Betaproteobacteria</taxon>
        <taxon>Neisseriales</taxon>
        <taxon>Chromobacteriaceae</taxon>
        <taxon>Pseudogulbenkiania</taxon>
    </lineage>
</organism>
<evidence type="ECO:0000313" key="3">
    <source>
        <dbReference type="Proteomes" id="UP000192920"/>
    </source>
</evidence>
<feature type="region of interest" description="Disordered" evidence="1">
    <location>
        <begin position="20"/>
        <end position="51"/>
    </location>
</feature>
<gene>
    <name evidence="2" type="ORF">SAMN02745746_03951</name>
</gene>